<dbReference type="EMBL" id="GGEC01055725">
    <property type="protein sequence ID" value="MBX36209.1"/>
    <property type="molecule type" value="Transcribed_RNA"/>
</dbReference>
<dbReference type="AlphaFoldDB" id="A0A2P2N137"/>
<organism evidence="1">
    <name type="scientific">Rhizophora mucronata</name>
    <name type="common">Asiatic mangrove</name>
    <dbReference type="NCBI Taxonomy" id="61149"/>
    <lineage>
        <taxon>Eukaryota</taxon>
        <taxon>Viridiplantae</taxon>
        <taxon>Streptophyta</taxon>
        <taxon>Embryophyta</taxon>
        <taxon>Tracheophyta</taxon>
        <taxon>Spermatophyta</taxon>
        <taxon>Magnoliopsida</taxon>
        <taxon>eudicotyledons</taxon>
        <taxon>Gunneridae</taxon>
        <taxon>Pentapetalae</taxon>
        <taxon>rosids</taxon>
        <taxon>fabids</taxon>
        <taxon>Malpighiales</taxon>
        <taxon>Rhizophoraceae</taxon>
        <taxon>Rhizophora</taxon>
    </lineage>
</organism>
<reference evidence="1" key="1">
    <citation type="submission" date="2018-02" db="EMBL/GenBank/DDBJ databases">
        <title>Rhizophora mucronata_Transcriptome.</title>
        <authorList>
            <person name="Meera S.P."/>
            <person name="Sreeshan A."/>
            <person name="Augustine A."/>
        </authorList>
    </citation>
    <scope>NUCLEOTIDE SEQUENCE</scope>
    <source>
        <tissue evidence="1">Leaf</tissue>
    </source>
</reference>
<accession>A0A2P2N137</accession>
<evidence type="ECO:0000313" key="1">
    <source>
        <dbReference type="EMBL" id="MBX36209.1"/>
    </source>
</evidence>
<protein>
    <submittedName>
        <fullName evidence="1">Uncharacterized protein</fullName>
    </submittedName>
</protein>
<name>A0A2P2N137_RHIMU</name>
<proteinExistence type="predicted"/>
<sequence length="39" mass="4640">MFHLSLPPVLSSFLSNFLLKSGKENHLKKKDFFFLFFFS</sequence>